<feature type="repeat" description="ANK" evidence="3">
    <location>
        <begin position="43"/>
        <end position="75"/>
    </location>
</feature>
<gene>
    <name evidence="4" type="ORF">ABV298_06135</name>
</gene>
<evidence type="ECO:0000256" key="2">
    <source>
        <dbReference type="ARBA" id="ARBA00023043"/>
    </source>
</evidence>
<dbReference type="GO" id="GO:0085020">
    <property type="term" value="P:protein K6-linked ubiquitination"/>
    <property type="evidence" value="ECO:0007669"/>
    <property type="project" value="TreeGrafter"/>
</dbReference>
<name>A0AAU8FMZ8_9BACT</name>
<protein>
    <submittedName>
        <fullName evidence="4">Ankyrin repeat domain-containing protein</fullName>
    </submittedName>
</protein>
<keyword evidence="2 3" id="KW-0040">ANK repeat</keyword>
<evidence type="ECO:0000256" key="3">
    <source>
        <dbReference type="PROSITE-ProRule" id="PRU00023"/>
    </source>
</evidence>
<dbReference type="PANTHER" id="PTHR24171:SF8">
    <property type="entry name" value="BRCA1-ASSOCIATED RING DOMAIN PROTEIN 1"/>
    <property type="match status" value="1"/>
</dbReference>
<dbReference type="SMART" id="SM00248">
    <property type="entry name" value="ANK"/>
    <property type="match status" value="2"/>
</dbReference>
<dbReference type="PANTHER" id="PTHR24171">
    <property type="entry name" value="ANKYRIN REPEAT DOMAIN-CONTAINING PROTEIN 39-RELATED"/>
    <property type="match status" value="1"/>
</dbReference>
<accession>A0AAU8FMZ8</accession>
<dbReference type="InterPro" id="IPR036770">
    <property type="entry name" value="Ankyrin_rpt-contain_sf"/>
</dbReference>
<dbReference type="Gene3D" id="1.25.40.20">
    <property type="entry name" value="Ankyrin repeat-containing domain"/>
    <property type="match status" value="1"/>
</dbReference>
<evidence type="ECO:0000256" key="1">
    <source>
        <dbReference type="ARBA" id="ARBA00022737"/>
    </source>
</evidence>
<dbReference type="Pfam" id="PF12796">
    <property type="entry name" value="Ank_2"/>
    <property type="match status" value="1"/>
</dbReference>
<dbReference type="AlphaFoldDB" id="A0AAU8FMZ8"/>
<dbReference type="EMBL" id="CP159289">
    <property type="protein sequence ID" value="XCH25986.1"/>
    <property type="molecule type" value="Genomic_DNA"/>
</dbReference>
<organism evidence="4">
    <name type="scientific">Dyadobacter sp. 676</name>
    <dbReference type="NCBI Taxonomy" id="3088362"/>
    <lineage>
        <taxon>Bacteria</taxon>
        <taxon>Pseudomonadati</taxon>
        <taxon>Bacteroidota</taxon>
        <taxon>Cytophagia</taxon>
        <taxon>Cytophagales</taxon>
        <taxon>Spirosomataceae</taxon>
        <taxon>Dyadobacter</taxon>
    </lineage>
</organism>
<proteinExistence type="predicted"/>
<keyword evidence="1" id="KW-0677">Repeat</keyword>
<sequence>MDPNFKNWLGITPLHRFAERGDVFNAEIFLENGADIDAIDEQHCTTPLGWAAKAGKTEMVQFLLRKGANPDLPAEKPWARPRAWAERRGYTWNYNGT</sequence>
<feature type="repeat" description="ANK" evidence="3">
    <location>
        <begin position="9"/>
        <end position="41"/>
    </location>
</feature>
<dbReference type="PROSITE" id="PS50088">
    <property type="entry name" value="ANK_REPEAT"/>
    <property type="match status" value="2"/>
</dbReference>
<reference evidence="4" key="1">
    <citation type="submission" date="2024-06" db="EMBL/GenBank/DDBJ databases">
        <title>Sequencing and assembly of the genome of Dyadobacter sp. strain 676, a symbiont of Cyamopsis tetragonoloba.</title>
        <authorList>
            <person name="Guro P."/>
            <person name="Sazanova A."/>
            <person name="Kuznetsova I."/>
            <person name="Belimov A."/>
            <person name="Safronova V."/>
        </authorList>
    </citation>
    <scope>NUCLEOTIDE SEQUENCE</scope>
    <source>
        <strain evidence="4">676</strain>
    </source>
</reference>
<dbReference type="RefSeq" id="WP_353721284.1">
    <property type="nucleotide sequence ID" value="NZ_CP159289.1"/>
</dbReference>
<dbReference type="SUPFAM" id="SSF48403">
    <property type="entry name" value="Ankyrin repeat"/>
    <property type="match status" value="1"/>
</dbReference>
<evidence type="ECO:0000313" key="4">
    <source>
        <dbReference type="EMBL" id="XCH25986.1"/>
    </source>
</evidence>
<dbReference type="PROSITE" id="PS50297">
    <property type="entry name" value="ANK_REP_REGION"/>
    <property type="match status" value="2"/>
</dbReference>
<dbReference type="InterPro" id="IPR002110">
    <property type="entry name" value="Ankyrin_rpt"/>
</dbReference>
<dbReference type="GO" id="GO:0004842">
    <property type="term" value="F:ubiquitin-protein transferase activity"/>
    <property type="evidence" value="ECO:0007669"/>
    <property type="project" value="TreeGrafter"/>
</dbReference>